<evidence type="ECO:0000259" key="8">
    <source>
        <dbReference type="Pfam" id="PF01182"/>
    </source>
</evidence>
<reference evidence="9" key="1">
    <citation type="submission" date="2020-01" db="EMBL/GenBank/DDBJ databases">
        <authorList>
            <person name="Meier V. D."/>
            <person name="Meier V D."/>
        </authorList>
    </citation>
    <scope>NUCLEOTIDE SEQUENCE</scope>
    <source>
        <strain evidence="9">HLG_WM_MAG_07</strain>
    </source>
</reference>
<evidence type="ECO:0000313" key="9">
    <source>
        <dbReference type="EMBL" id="CAA6827637.1"/>
    </source>
</evidence>
<comment type="pathway">
    <text evidence="3 7">Carbohydrate degradation; pentose phosphate pathway; D-ribulose 5-phosphate from D-glucose 6-phosphate (oxidative stage): step 2/3.</text>
</comment>
<dbReference type="Pfam" id="PF01182">
    <property type="entry name" value="Glucosamine_iso"/>
    <property type="match status" value="1"/>
</dbReference>
<proteinExistence type="inferred from homology"/>
<feature type="domain" description="Glucosamine/galactosamine-6-phosphate isomerase" evidence="8">
    <location>
        <begin position="20"/>
        <end position="220"/>
    </location>
</feature>
<dbReference type="Gene3D" id="3.40.50.1360">
    <property type="match status" value="1"/>
</dbReference>
<evidence type="ECO:0000256" key="2">
    <source>
        <dbReference type="ARBA" id="ARBA00002681"/>
    </source>
</evidence>
<comment type="function">
    <text evidence="2 7">Hydrolysis of 6-phosphogluconolactone to 6-phosphogluconate.</text>
</comment>
<evidence type="ECO:0000256" key="5">
    <source>
        <dbReference type="ARBA" id="ARBA00013198"/>
    </source>
</evidence>
<dbReference type="PANTHER" id="PTHR11054:SF0">
    <property type="entry name" value="6-PHOSPHOGLUCONOLACTONASE"/>
    <property type="match status" value="1"/>
</dbReference>
<evidence type="ECO:0000256" key="1">
    <source>
        <dbReference type="ARBA" id="ARBA00000832"/>
    </source>
</evidence>
<dbReference type="InterPro" id="IPR037171">
    <property type="entry name" value="NagB/RpiA_transferase-like"/>
</dbReference>
<evidence type="ECO:0000256" key="4">
    <source>
        <dbReference type="ARBA" id="ARBA00010662"/>
    </source>
</evidence>
<dbReference type="GO" id="GO:0006098">
    <property type="term" value="P:pentose-phosphate shunt"/>
    <property type="evidence" value="ECO:0007669"/>
    <property type="project" value="UniProtKB-UniPathway"/>
</dbReference>
<dbReference type="AlphaFoldDB" id="A0A6S6UF91"/>
<keyword evidence="7 9" id="KW-0378">Hydrolase</keyword>
<dbReference type="InterPro" id="IPR039104">
    <property type="entry name" value="6PGL"/>
</dbReference>
<comment type="catalytic activity">
    <reaction evidence="1 7">
        <text>6-phospho-D-glucono-1,5-lactone + H2O = 6-phospho-D-gluconate + H(+)</text>
        <dbReference type="Rhea" id="RHEA:12556"/>
        <dbReference type="ChEBI" id="CHEBI:15377"/>
        <dbReference type="ChEBI" id="CHEBI:15378"/>
        <dbReference type="ChEBI" id="CHEBI:57955"/>
        <dbReference type="ChEBI" id="CHEBI:58759"/>
        <dbReference type="EC" id="3.1.1.31"/>
    </reaction>
</comment>
<dbReference type="NCBIfam" id="TIGR01198">
    <property type="entry name" value="pgl"/>
    <property type="match status" value="1"/>
</dbReference>
<sequence>MNNVLRTPISESQWISYKNAGAVAKAVCDAIRIAEKAAIEEHGAFKIVLAGGTTPKHIYQLLAKEKHDWEHWHVYLGDERCLPVDDPERNSLMIQENFLDHVDIPKDQIHMIPAELGAEKAAQVYATTIKDVLPFDLVLLGMGEDGHTASLFPQHKNPSNTFVHAVYDAPKPPVHRVSMSIQCLSNTIVAFLIITGKSKQQAIGTWRTGEDLPIAYISAKESLKVMLDHDALGI</sequence>
<organism evidence="9">
    <name type="scientific">uncultured Thiotrichaceae bacterium</name>
    <dbReference type="NCBI Taxonomy" id="298394"/>
    <lineage>
        <taxon>Bacteria</taxon>
        <taxon>Pseudomonadati</taxon>
        <taxon>Pseudomonadota</taxon>
        <taxon>Gammaproteobacteria</taxon>
        <taxon>Thiotrichales</taxon>
        <taxon>Thiotrichaceae</taxon>
        <taxon>environmental samples</taxon>
    </lineage>
</organism>
<dbReference type="PANTHER" id="PTHR11054">
    <property type="entry name" value="6-PHOSPHOGLUCONOLACTONASE"/>
    <property type="match status" value="1"/>
</dbReference>
<evidence type="ECO:0000256" key="7">
    <source>
        <dbReference type="RuleBase" id="RU365095"/>
    </source>
</evidence>
<dbReference type="InterPro" id="IPR006148">
    <property type="entry name" value="Glc/Gal-6P_isomerase"/>
</dbReference>
<comment type="similarity">
    <text evidence="4 7">Belongs to the glucosamine/galactosamine-6-phosphate isomerase family. 6-phosphogluconolactonase subfamily.</text>
</comment>
<evidence type="ECO:0000256" key="3">
    <source>
        <dbReference type="ARBA" id="ARBA00004961"/>
    </source>
</evidence>
<dbReference type="GO" id="GO:0017057">
    <property type="term" value="F:6-phosphogluconolactonase activity"/>
    <property type="evidence" value="ECO:0007669"/>
    <property type="project" value="UniProtKB-UniRule"/>
</dbReference>
<accession>A0A6S6UF91</accession>
<dbReference type="SUPFAM" id="SSF100950">
    <property type="entry name" value="NagB/RpiA/CoA transferase-like"/>
    <property type="match status" value="1"/>
</dbReference>
<evidence type="ECO:0000256" key="6">
    <source>
        <dbReference type="ARBA" id="ARBA00020337"/>
    </source>
</evidence>
<protein>
    <recommendedName>
        <fullName evidence="6 7">6-phosphogluconolactonase</fullName>
        <shortName evidence="7">6PGL</shortName>
        <ecNumber evidence="5 7">3.1.1.31</ecNumber>
    </recommendedName>
</protein>
<dbReference type="EC" id="3.1.1.31" evidence="5 7"/>
<dbReference type="CDD" id="cd01400">
    <property type="entry name" value="6PGL"/>
    <property type="match status" value="1"/>
</dbReference>
<name>A0A6S6UF91_9GAMM</name>
<dbReference type="GO" id="GO:0005975">
    <property type="term" value="P:carbohydrate metabolic process"/>
    <property type="evidence" value="ECO:0007669"/>
    <property type="project" value="UniProtKB-UniRule"/>
</dbReference>
<gene>
    <name evidence="7" type="primary">pgl</name>
    <name evidence="9" type="ORF">HELGO_WM8441</name>
</gene>
<dbReference type="InterPro" id="IPR005900">
    <property type="entry name" value="6-phosphogluconolactonase_DevB"/>
</dbReference>
<dbReference type="EMBL" id="CACVAY010000141">
    <property type="protein sequence ID" value="CAA6827637.1"/>
    <property type="molecule type" value="Genomic_DNA"/>
</dbReference>
<dbReference type="UniPathway" id="UPA00115">
    <property type="reaction ID" value="UER00409"/>
</dbReference>